<gene>
    <name evidence="2" type="ORF">F0L68_22840</name>
</gene>
<accession>A0A5B2X633</accession>
<reference evidence="2 3" key="2">
    <citation type="submission" date="2019-09" db="EMBL/GenBank/DDBJ databases">
        <authorList>
            <person name="Jin C."/>
        </authorList>
    </citation>
    <scope>NUCLEOTIDE SEQUENCE [LARGE SCALE GENOMIC DNA]</scope>
    <source>
        <strain evidence="2 3">AN110305</strain>
    </source>
</reference>
<dbReference type="OrthoDB" id="4285266at2"/>
<evidence type="ECO:0000313" key="2">
    <source>
        <dbReference type="EMBL" id="KAA2258680.1"/>
    </source>
</evidence>
<name>A0A5B2X633_9PSEU</name>
<sequence>MASKPTAKRRRVARRLRDLRAQANLTHEDAAKHLGCGQPKISKMEGAIIGLNADEVRQLAEFYGAPAQTVESLVRLTRESRKRGWYSSYDGTLSSDSLDYMELETDAVSVANFQIDLFPGLTQTGDYARAVIRAADPTAPEELINKRVELRMKRQQLAADNGLSLWAVIGESALIRPVGGAEVHRTQLAHILELAARPGVQFQVLPMRAGEHIAMGVPFSCFRFDDGDGVVAVDHLKGTLYLEESLDVERYRLAFQHLCGAALSPQDSLALMRRYIDKECSEWDRSV</sequence>
<feature type="domain" description="HTH cro/C1-type" evidence="1">
    <location>
        <begin position="16"/>
        <end position="70"/>
    </location>
</feature>
<reference evidence="2 3" key="1">
    <citation type="submission" date="2019-09" db="EMBL/GenBank/DDBJ databases">
        <title>Goodfellowia gen. nov., a new genus of the Pseudonocardineae related to Actinoalloteichus, containing Goodfellowia coeruleoviolacea gen. nov., comb. nov. gen. nov., comb. nov.</title>
        <authorList>
            <person name="Labeda D."/>
        </authorList>
    </citation>
    <scope>NUCLEOTIDE SEQUENCE [LARGE SCALE GENOMIC DNA]</scope>
    <source>
        <strain evidence="2 3">AN110305</strain>
    </source>
</reference>
<evidence type="ECO:0000313" key="3">
    <source>
        <dbReference type="Proteomes" id="UP000323454"/>
    </source>
</evidence>
<dbReference type="Pfam" id="PF19054">
    <property type="entry name" value="DUF5753"/>
    <property type="match status" value="1"/>
</dbReference>
<dbReference type="CDD" id="cd00093">
    <property type="entry name" value="HTH_XRE"/>
    <property type="match status" value="1"/>
</dbReference>
<dbReference type="RefSeq" id="WP_149851677.1">
    <property type="nucleotide sequence ID" value="NZ_VUOB01000041.1"/>
</dbReference>
<dbReference type="InterPro" id="IPR010982">
    <property type="entry name" value="Lambda_DNA-bd_dom_sf"/>
</dbReference>
<dbReference type="InterPro" id="IPR043917">
    <property type="entry name" value="DUF5753"/>
</dbReference>
<proteinExistence type="predicted"/>
<dbReference type="EMBL" id="VUOB01000041">
    <property type="protein sequence ID" value="KAA2258680.1"/>
    <property type="molecule type" value="Genomic_DNA"/>
</dbReference>
<dbReference type="PROSITE" id="PS50943">
    <property type="entry name" value="HTH_CROC1"/>
    <property type="match status" value="1"/>
</dbReference>
<dbReference type="InterPro" id="IPR001387">
    <property type="entry name" value="Cro/C1-type_HTH"/>
</dbReference>
<comment type="caution">
    <text evidence="2">The sequence shown here is derived from an EMBL/GenBank/DDBJ whole genome shotgun (WGS) entry which is preliminary data.</text>
</comment>
<protein>
    <submittedName>
        <fullName evidence="2">Helix-turn-helix domain-containing protein</fullName>
    </submittedName>
</protein>
<dbReference type="Pfam" id="PF13560">
    <property type="entry name" value="HTH_31"/>
    <property type="match status" value="1"/>
</dbReference>
<dbReference type="Proteomes" id="UP000323454">
    <property type="component" value="Unassembled WGS sequence"/>
</dbReference>
<dbReference type="SUPFAM" id="SSF47413">
    <property type="entry name" value="lambda repressor-like DNA-binding domains"/>
    <property type="match status" value="1"/>
</dbReference>
<dbReference type="SMART" id="SM00530">
    <property type="entry name" value="HTH_XRE"/>
    <property type="match status" value="1"/>
</dbReference>
<organism evidence="2 3">
    <name type="scientific">Solihabitans fulvus</name>
    <dbReference type="NCBI Taxonomy" id="1892852"/>
    <lineage>
        <taxon>Bacteria</taxon>
        <taxon>Bacillati</taxon>
        <taxon>Actinomycetota</taxon>
        <taxon>Actinomycetes</taxon>
        <taxon>Pseudonocardiales</taxon>
        <taxon>Pseudonocardiaceae</taxon>
        <taxon>Solihabitans</taxon>
    </lineage>
</organism>
<dbReference type="GO" id="GO:0003677">
    <property type="term" value="F:DNA binding"/>
    <property type="evidence" value="ECO:0007669"/>
    <property type="project" value="InterPro"/>
</dbReference>
<keyword evidence="3" id="KW-1185">Reference proteome</keyword>
<evidence type="ECO:0000259" key="1">
    <source>
        <dbReference type="PROSITE" id="PS50943"/>
    </source>
</evidence>
<dbReference type="AlphaFoldDB" id="A0A5B2X633"/>
<dbReference type="Gene3D" id="1.10.260.40">
    <property type="entry name" value="lambda repressor-like DNA-binding domains"/>
    <property type="match status" value="1"/>
</dbReference>